<evidence type="ECO:0000313" key="1">
    <source>
        <dbReference type="EMBL" id="QFZ26194.1"/>
    </source>
</evidence>
<sequence>MENGISSTDENKFPFHFSLASGTSNTTSLEITVLAPIPGLHIHHLNTTAVANKRLVILQPEITRHLSDENSFHVKQTGTNGLSSFGYLLRCGLLCDAYQLLDAPANPPSQAFENEEECYPIADSTEKTLGLWQTVQDVPLSPKLVQLSMKPPTLAVPQSSKKTNYTLSPTQDTDPLNFLLSRYFNTLYSFTTPLSYFPKTALSRFKNLCNNDAAVRKEKLLSIYLTTEQLELRYSNNYGLDGSKSESAPISIYEQQSREFFMKNHIAGSTKEDIIRKVVLELKTREAQLQILILMELILCWGKDETSFLIDNAKVQEKKAKKIRKPSLVRRKKGNKKIIPTFLGVGIQDSSTDTQSSTRGEVNEFTLYTSLIALVDQMSIWDTLLGRTKGEKDESMYGFLAYVLVPYYNKQTPEIVNFIIQKVKESRPKLHVPKSRSRSSRSESHSKEKKAGQQEMQEPEVLSKRTSKFSKTLLSANKVPFLHRSVTDVPTDLQPAFSLKRSKSNLGSKNLKRRQVDMSLVRSESQDAEEAKKSKSFLFGDARKIKSVPADPTPHSLVQVEATPARKSLPRHQSASSYPQIMETPSTNRIKELPHVPETPHHMHEESFTVPQKQKLSVNEMFAQLAPPENFDCITSSPVRGGDSCFPPSERRKSLVNSSSQNVHVKEVGSFAANTLSTLHSPFAGSINGSPPPKRKQAYKLGSSTKRTNASMASNTTESILFSGESLVSEISEKTIPMEHSDTVKDTIVESPMNGDTEQVSEGEEEFEDDSGSDSDLEKLLAFSSRPSLRTYRKR</sequence>
<reference evidence="2" key="1">
    <citation type="journal article" date="2019" name="MBio">
        <title>Comparative genomics for the elucidation of multidrug resistance (MDR) in Candida lusitaniae.</title>
        <authorList>
            <person name="Kannan A."/>
            <person name="Asner S.A."/>
            <person name="Trachsel E."/>
            <person name="Kelly S."/>
            <person name="Parker J."/>
            <person name="Sanglard D."/>
        </authorList>
    </citation>
    <scope>NUCLEOTIDE SEQUENCE [LARGE SCALE GENOMIC DNA]</scope>
    <source>
        <strain evidence="2">P1</strain>
    </source>
</reference>
<accession>A0ACD0WF46</accession>
<dbReference type="EMBL" id="CP038485">
    <property type="protein sequence ID" value="QFZ26194.1"/>
    <property type="molecule type" value="Genomic_DNA"/>
</dbReference>
<dbReference type="Proteomes" id="UP000326582">
    <property type="component" value="Chromosome 2"/>
</dbReference>
<gene>
    <name evidence="1" type="ORF">EJF14_20090</name>
</gene>
<name>A0ACD0WF46_CLALS</name>
<protein>
    <submittedName>
        <fullName evidence="1">DNA replication regulator</fullName>
    </submittedName>
</protein>
<evidence type="ECO:0000313" key="2">
    <source>
        <dbReference type="Proteomes" id="UP000326582"/>
    </source>
</evidence>
<organism evidence="1 2">
    <name type="scientific">Clavispora lusitaniae</name>
    <name type="common">Candida lusitaniae</name>
    <dbReference type="NCBI Taxonomy" id="36911"/>
    <lineage>
        <taxon>Eukaryota</taxon>
        <taxon>Fungi</taxon>
        <taxon>Dikarya</taxon>
        <taxon>Ascomycota</taxon>
        <taxon>Saccharomycotina</taxon>
        <taxon>Pichiomycetes</taxon>
        <taxon>Metschnikowiaceae</taxon>
        <taxon>Clavispora</taxon>
    </lineage>
</organism>
<proteinExistence type="predicted"/>
<keyword evidence="2" id="KW-1185">Reference proteome</keyword>